<evidence type="ECO:0000313" key="2">
    <source>
        <dbReference type="EMBL" id="QUT46756.1"/>
    </source>
</evidence>
<dbReference type="AlphaFoldDB" id="A0A975KJR2"/>
<dbReference type="EMBL" id="CP072227">
    <property type="protein sequence ID" value="QUT46756.1"/>
    <property type="molecule type" value="Genomic_DNA"/>
</dbReference>
<reference evidence="2" key="1">
    <citation type="journal article" date="2021" name="PLoS Genet.">
        <title>Mobile Type VI secretion system loci of the gut Bacteroidales display extensive intra-ecosystem transfer, multi-species spread and geographical clustering.</title>
        <authorList>
            <person name="Garcia-Bayona L."/>
            <person name="Coyne M.J."/>
            <person name="Comstock L.E."/>
        </authorList>
    </citation>
    <scope>NUCLEOTIDE SEQUENCE</scope>
    <source>
        <strain evidence="2">CL11T00C20</strain>
    </source>
</reference>
<gene>
    <name evidence="2" type="ORF">INE88_03591</name>
</gene>
<accession>A0A975KJR2</accession>
<feature type="domain" description="Helix-turn-helix" evidence="1">
    <location>
        <begin position="16"/>
        <end position="67"/>
    </location>
</feature>
<name>A0A975KJR2_9BACE</name>
<dbReference type="Proteomes" id="UP000679226">
    <property type="component" value="Chromosome"/>
</dbReference>
<dbReference type="Pfam" id="PF12728">
    <property type="entry name" value="HTH_17"/>
    <property type="match status" value="1"/>
</dbReference>
<evidence type="ECO:0000259" key="1">
    <source>
        <dbReference type="Pfam" id="PF12728"/>
    </source>
</evidence>
<sequence>MMIHKDFMEIIPEQTYSVSEAARYFGVHRCTIYAYINHSAKPLPFVRSPDKIKTAFRGADLIAYKAAGLPKKGRKRQGDAH</sequence>
<evidence type="ECO:0000313" key="3">
    <source>
        <dbReference type="Proteomes" id="UP000679226"/>
    </source>
</evidence>
<organism evidence="2 3">
    <name type="scientific">Bacteroides eggerthii</name>
    <dbReference type="NCBI Taxonomy" id="28111"/>
    <lineage>
        <taxon>Bacteria</taxon>
        <taxon>Pseudomonadati</taxon>
        <taxon>Bacteroidota</taxon>
        <taxon>Bacteroidia</taxon>
        <taxon>Bacteroidales</taxon>
        <taxon>Bacteroidaceae</taxon>
        <taxon>Bacteroides</taxon>
    </lineage>
</organism>
<dbReference type="InterPro" id="IPR041657">
    <property type="entry name" value="HTH_17"/>
</dbReference>
<protein>
    <submittedName>
        <fullName evidence="2">Helix-turn-helix protein domain protein</fullName>
    </submittedName>
</protein>
<dbReference type="KEGG" id="beg:INE88_03591"/>
<proteinExistence type="predicted"/>